<evidence type="ECO:0000256" key="1">
    <source>
        <dbReference type="SAM" id="MobiDB-lite"/>
    </source>
</evidence>
<evidence type="ECO:0000313" key="3">
    <source>
        <dbReference type="Proteomes" id="UP000772434"/>
    </source>
</evidence>
<feature type="compositionally biased region" description="Basic and acidic residues" evidence="1">
    <location>
        <begin position="40"/>
        <end position="57"/>
    </location>
</feature>
<reference evidence="2" key="1">
    <citation type="submission" date="2020-11" db="EMBL/GenBank/DDBJ databases">
        <authorList>
            <consortium name="DOE Joint Genome Institute"/>
            <person name="Ahrendt S."/>
            <person name="Riley R."/>
            <person name="Andreopoulos W."/>
            <person name="Labutti K."/>
            <person name="Pangilinan J."/>
            <person name="Ruiz-Duenas F.J."/>
            <person name="Barrasa J.M."/>
            <person name="Sanchez-Garcia M."/>
            <person name="Camarero S."/>
            <person name="Miyauchi S."/>
            <person name="Serrano A."/>
            <person name="Linde D."/>
            <person name="Babiker R."/>
            <person name="Drula E."/>
            <person name="Ayuso-Fernandez I."/>
            <person name="Pacheco R."/>
            <person name="Padilla G."/>
            <person name="Ferreira P."/>
            <person name="Barriuso J."/>
            <person name="Kellner H."/>
            <person name="Castanera R."/>
            <person name="Alfaro M."/>
            <person name="Ramirez L."/>
            <person name="Pisabarro A.G."/>
            <person name="Kuo A."/>
            <person name="Tritt A."/>
            <person name="Lipzen A."/>
            <person name="He G."/>
            <person name="Yan M."/>
            <person name="Ng V."/>
            <person name="Cullen D."/>
            <person name="Martin F."/>
            <person name="Rosso M.-N."/>
            <person name="Henrissat B."/>
            <person name="Hibbett D."/>
            <person name="Martinez A.T."/>
            <person name="Grigoriev I.V."/>
        </authorList>
    </citation>
    <scope>NUCLEOTIDE SEQUENCE</scope>
    <source>
        <strain evidence="2">AH 40177</strain>
    </source>
</reference>
<organism evidence="2 3">
    <name type="scientific">Rhodocollybia butyracea</name>
    <dbReference type="NCBI Taxonomy" id="206335"/>
    <lineage>
        <taxon>Eukaryota</taxon>
        <taxon>Fungi</taxon>
        <taxon>Dikarya</taxon>
        <taxon>Basidiomycota</taxon>
        <taxon>Agaricomycotina</taxon>
        <taxon>Agaricomycetes</taxon>
        <taxon>Agaricomycetidae</taxon>
        <taxon>Agaricales</taxon>
        <taxon>Marasmiineae</taxon>
        <taxon>Omphalotaceae</taxon>
        <taxon>Rhodocollybia</taxon>
    </lineage>
</organism>
<dbReference type="EMBL" id="JADNRY010000099">
    <property type="protein sequence ID" value="KAF9065731.1"/>
    <property type="molecule type" value="Genomic_DNA"/>
</dbReference>
<proteinExistence type="predicted"/>
<gene>
    <name evidence="2" type="ORF">BDP27DRAFT_1549514</name>
</gene>
<keyword evidence="3" id="KW-1185">Reference proteome</keyword>
<evidence type="ECO:0000313" key="2">
    <source>
        <dbReference type="EMBL" id="KAF9065731.1"/>
    </source>
</evidence>
<protein>
    <submittedName>
        <fullName evidence="2">Uncharacterized protein</fullName>
    </submittedName>
</protein>
<name>A0A9P5U499_9AGAR</name>
<dbReference type="Proteomes" id="UP000772434">
    <property type="component" value="Unassembled WGS sequence"/>
</dbReference>
<accession>A0A9P5U499</accession>
<feature type="region of interest" description="Disordered" evidence="1">
    <location>
        <begin position="35"/>
        <end position="64"/>
    </location>
</feature>
<dbReference type="AlphaFoldDB" id="A0A9P5U499"/>
<sequence>MSVDVILAVDGGDIYAVGALALVLGDDAGFGDAGGFSSGGREEGGRKELVRDAEEGGKAQPTYLKTGRYGGSIMQDVIKRSRIQTKWREFDPGIHAWFILKSNVGVVAPKVSKTFDLGKQDLLRAKVFDFSGWFNGKDSSKRVQTRAAFY</sequence>
<comment type="caution">
    <text evidence="2">The sequence shown here is derived from an EMBL/GenBank/DDBJ whole genome shotgun (WGS) entry which is preliminary data.</text>
</comment>